<keyword evidence="4" id="KW-0410">Iron transport</keyword>
<dbReference type="CDD" id="cd01140">
    <property type="entry name" value="FatB"/>
    <property type="match status" value="1"/>
</dbReference>
<evidence type="ECO:0000256" key="3">
    <source>
        <dbReference type="ARBA" id="ARBA00022448"/>
    </source>
</evidence>
<reference evidence="8 9" key="1">
    <citation type="submission" date="2019-12" db="EMBL/GenBank/DDBJ databases">
        <title>Complete genome sequence of Algicella marina strain 9Alg 56(T) isolated from the red alga Tichocarpus crinitus.</title>
        <authorList>
            <person name="Kim S.-G."/>
            <person name="Nedashkovskaya O.I."/>
        </authorList>
    </citation>
    <scope>NUCLEOTIDE SEQUENCE [LARGE SCALE GENOMIC DNA]</scope>
    <source>
        <strain evidence="8 9">9Alg 56</strain>
    </source>
</reference>
<keyword evidence="9" id="KW-1185">Reference proteome</keyword>
<dbReference type="InterPro" id="IPR033870">
    <property type="entry name" value="FatB"/>
</dbReference>
<dbReference type="Proteomes" id="UP000464495">
    <property type="component" value="Chromosome"/>
</dbReference>
<dbReference type="InterPro" id="IPR002491">
    <property type="entry name" value="ABC_transptr_periplasmic_BD"/>
</dbReference>
<dbReference type="PANTHER" id="PTHR30532:SF28">
    <property type="entry name" value="PETROBACTIN-BINDING PROTEIN YCLQ"/>
    <property type="match status" value="1"/>
</dbReference>
<keyword evidence="4" id="KW-0406">Ion transport</keyword>
<organism evidence="8 9">
    <name type="scientific">Algicella marina</name>
    <dbReference type="NCBI Taxonomy" id="2683284"/>
    <lineage>
        <taxon>Bacteria</taxon>
        <taxon>Pseudomonadati</taxon>
        <taxon>Pseudomonadota</taxon>
        <taxon>Alphaproteobacteria</taxon>
        <taxon>Rhodobacterales</taxon>
        <taxon>Paracoccaceae</taxon>
        <taxon>Algicella</taxon>
    </lineage>
</organism>
<evidence type="ECO:0000313" key="8">
    <source>
        <dbReference type="EMBL" id="QHQ35151.1"/>
    </source>
</evidence>
<dbReference type="RefSeq" id="WP_161861716.1">
    <property type="nucleotide sequence ID" value="NZ_CP046620.1"/>
</dbReference>
<dbReference type="PROSITE" id="PS50983">
    <property type="entry name" value="FE_B12_PBP"/>
    <property type="match status" value="1"/>
</dbReference>
<dbReference type="KEGG" id="amaq:GO499_08045"/>
<dbReference type="InterPro" id="IPR051313">
    <property type="entry name" value="Bact_iron-sidero_bind"/>
</dbReference>
<name>A0A6P1T0A3_9RHOB</name>
<feature type="domain" description="Fe/B12 periplasmic-binding" evidence="7">
    <location>
        <begin position="38"/>
        <end position="296"/>
    </location>
</feature>
<gene>
    <name evidence="8" type="ORF">GO499_08045</name>
</gene>
<evidence type="ECO:0000256" key="4">
    <source>
        <dbReference type="ARBA" id="ARBA00022496"/>
    </source>
</evidence>
<feature type="signal peptide" evidence="6">
    <location>
        <begin position="1"/>
        <end position="18"/>
    </location>
</feature>
<protein>
    <submittedName>
        <fullName evidence="8">ABC transporter substrate-binding protein</fullName>
    </submittedName>
</protein>
<evidence type="ECO:0000256" key="2">
    <source>
        <dbReference type="ARBA" id="ARBA00008814"/>
    </source>
</evidence>
<dbReference type="SUPFAM" id="SSF53807">
    <property type="entry name" value="Helical backbone' metal receptor"/>
    <property type="match status" value="1"/>
</dbReference>
<evidence type="ECO:0000256" key="1">
    <source>
        <dbReference type="ARBA" id="ARBA00004196"/>
    </source>
</evidence>
<proteinExistence type="inferred from homology"/>
<dbReference type="EMBL" id="CP046620">
    <property type="protein sequence ID" value="QHQ35151.1"/>
    <property type="molecule type" value="Genomic_DNA"/>
</dbReference>
<dbReference type="GO" id="GO:1901678">
    <property type="term" value="P:iron coordination entity transport"/>
    <property type="evidence" value="ECO:0007669"/>
    <property type="project" value="UniProtKB-ARBA"/>
</dbReference>
<accession>A0A6P1T0A3</accession>
<sequence>MLRKLALALTLAAAPAVAEEVTVETYAGPVAVETAPETIAVFDIAALDTLDALGVKPTGLVRPYYLPFLEDAAEGTEPVGSLFEPDFEAVNALQPDLIIAGGRSQEQVPNLAKLAPTLDMTIWEDTIGQGLARLEAYGKIFGKEDEAAELHAEFEAKLEAAKAAVGGKGNALIVLTNGPKISAYGAAGRFGWLHTALELPEAVEAVEQTTHGEAISFEFIREVDPDILLVIDRLSATGQEGDSAATTLDNALIRDTKAWKSGQVVFLSAAPVYISGGGIQSLNIVMDEIQAAFPGN</sequence>
<comment type="similarity">
    <text evidence="2">Belongs to the bacterial solute-binding protein 8 family.</text>
</comment>
<comment type="subcellular location">
    <subcellularLocation>
        <location evidence="1">Cell envelope</location>
    </subcellularLocation>
</comment>
<evidence type="ECO:0000313" key="9">
    <source>
        <dbReference type="Proteomes" id="UP000464495"/>
    </source>
</evidence>
<dbReference type="AlphaFoldDB" id="A0A6P1T0A3"/>
<feature type="chain" id="PRO_5026835486" evidence="6">
    <location>
        <begin position="19"/>
        <end position="296"/>
    </location>
</feature>
<keyword evidence="5 6" id="KW-0732">Signal</keyword>
<keyword evidence="4" id="KW-0408">Iron</keyword>
<evidence type="ECO:0000256" key="6">
    <source>
        <dbReference type="SAM" id="SignalP"/>
    </source>
</evidence>
<dbReference type="Pfam" id="PF01497">
    <property type="entry name" value="Peripla_BP_2"/>
    <property type="match status" value="1"/>
</dbReference>
<keyword evidence="3" id="KW-0813">Transport</keyword>
<dbReference type="Gene3D" id="3.40.50.1980">
    <property type="entry name" value="Nitrogenase molybdenum iron protein domain"/>
    <property type="match status" value="2"/>
</dbReference>
<evidence type="ECO:0000259" key="7">
    <source>
        <dbReference type="PROSITE" id="PS50983"/>
    </source>
</evidence>
<evidence type="ECO:0000256" key="5">
    <source>
        <dbReference type="ARBA" id="ARBA00022729"/>
    </source>
</evidence>
<dbReference type="GO" id="GO:0030288">
    <property type="term" value="C:outer membrane-bounded periplasmic space"/>
    <property type="evidence" value="ECO:0007669"/>
    <property type="project" value="TreeGrafter"/>
</dbReference>
<dbReference type="PANTHER" id="PTHR30532">
    <property type="entry name" value="IRON III DICITRATE-BINDING PERIPLASMIC PROTEIN"/>
    <property type="match status" value="1"/>
</dbReference>